<evidence type="ECO:0000313" key="3">
    <source>
        <dbReference type="Proteomes" id="UP000008457"/>
    </source>
</evidence>
<keyword evidence="3" id="KW-1185">Reference proteome</keyword>
<reference evidence="2 3" key="2">
    <citation type="journal article" date="2011" name="Stand. Genomic Sci.">
        <title>Complete genome sequence of Mahella australiensis type strain (50-1 BON).</title>
        <authorList>
            <person name="Sikorski J."/>
            <person name="Teshima H."/>
            <person name="Nolan M."/>
            <person name="Lucas S."/>
            <person name="Hammon N."/>
            <person name="Deshpande S."/>
            <person name="Cheng J.F."/>
            <person name="Pitluck S."/>
            <person name="Liolios K."/>
            <person name="Pagani I."/>
            <person name="Ivanova N."/>
            <person name="Huntemann M."/>
            <person name="Mavromatis K."/>
            <person name="Ovchinikova G."/>
            <person name="Pati A."/>
            <person name="Tapia R."/>
            <person name="Han C."/>
            <person name="Goodwin L."/>
            <person name="Chen A."/>
            <person name="Palaniappan K."/>
            <person name="Land M."/>
            <person name="Hauser L."/>
            <person name="Ngatchou-Djao O.D."/>
            <person name="Rohde M."/>
            <person name="Pukall R."/>
            <person name="Spring S."/>
            <person name="Abt B."/>
            <person name="Goker M."/>
            <person name="Detter J.C."/>
            <person name="Woyke T."/>
            <person name="Bristow J."/>
            <person name="Markowitz V."/>
            <person name="Hugenholtz P."/>
            <person name="Eisen J.A."/>
            <person name="Kyrpides N.C."/>
            <person name="Klenk H.P."/>
            <person name="Lapidus A."/>
        </authorList>
    </citation>
    <scope>NUCLEOTIDE SEQUENCE [LARGE SCALE GENOMIC DNA]</scope>
    <source>
        <strain evidence="3">DSM 15567 / CIP 107919 / 50-1 BON</strain>
    </source>
</reference>
<sequence>MGTMINLLPFLVEAFGTNQNIRADVDRLYSNHKDVFYKYAKESKCYDHPIIKDGDIYKEEYARKALGILEYAQATEDAEVTDALINVMKEGWPKVYAYLNNADKVDFEEYVANYLDIDRMTDDELNSELAVLYFFAHIFNKEVVNNHALGVLESMLVLRERFYFDDSTRFTWNTLSPEIKQKARSLKQRIYDAKYPIKGYMDIDMSENEEIRDVFTVYTYLFDTELLSTTILQNIDYTDRDINEILASYFLIYKNQNVDETIKFLIPGIIIKGLIKAYKEVKEYFFKNNKENMYLEMKNQADKIAQLESQNKFLSIQNDTLKNRLEEAYDKAEAAYKDEIRSLQNQVKNLQEQLAEVKLNERELFALREFVFNLSQEEEIERTEQISEQYNRGIVIGGRERWQKRLQEKYPDFIFISADAKNFDTAVFDNADVVLFNTAYLSHSVYDKAMNEIRKRNLPIKYVR</sequence>
<organism evidence="2 3">
    <name type="scientific">Mahella australiensis (strain DSM 15567 / CIP 107919 / 50-1 BON)</name>
    <dbReference type="NCBI Taxonomy" id="697281"/>
    <lineage>
        <taxon>Bacteria</taxon>
        <taxon>Bacillati</taxon>
        <taxon>Bacillota</taxon>
        <taxon>Clostridia</taxon>
        <taxon>Thermoanaerobacterales</taxon>
        <taxon>Thermoanaerobacterales Family IV. Incertae Sedis</taxon>
        <taxon>Mahella</taxon>
    </lineage>
</organism>
<evidence type="ECO:0000256" key="1">
    <source>
        <dbReference type="SAM" id="Coils"/>
    </source>
</evidence>
<feature type="coiled-coil region" evidence="1">
    <location>
        <begin position="290"/>
        <end position="367"/>
    </location>
</feature>
<dbReference type="eggNOG" id="ENOG503083S">
    <property type="taxonomic scope" value="Bacteria"/>
</dbReference>
<name>F3ZXK1_MAHA5</name>
<dbReference type="STRING" id="697281.Mahau_2533"/>
<keyword evidence="1" id="KW-0175">Coiled coil</keyword>
<accession>F3ZXK1</accession>
<gene>
    <name evidence="2" type="ordered locus">Mahau_2533</name>
</gene>
<dbReference type="OrthoDB" id="1625520at2"/>
<dbReference type="KEGG" id="mas:Mahau_2533"/>
<dbReference type="EMBL" id="CP002360">
    <property type="protein sequence ID" value="AEE97682.1"/>
    <property type="molecule type" value="Genomic_DNA"/>
</dbReference>
<dbReference type="Proteomes" id="UP000008457">
    <property type="component" value="Chromosome"/>
</dbReference>
<proteinExistence type="predicted"/>
<reference evidence="3" key="1">
    <citation type="submission" date="2010-11" db="EMBL/GenBank/DDBJ databases">
        <title>The complete genome of Mahella australiensis DSM 15567.</title>
        <authorList>
            <consortium name="US DOE Joint Genome Institute (JGI-PGF)"/>
            <person name="Lucas S."/>
            <person name="Copeland A."/>
            <person name="Lapidus A."/>
            <person name="Bruce D."/>
            <person name="Goodwin L."/>
            <person name="Pitluck S."/>
            <person name="Kyrpides N."/>
            <person name="Mavromatis K."/>
            <person name="Pagani I."/>
            <person name="Ivanova N."/>
            <person name="Teshima H."/>
            <person name="Brettin T."/>
            <person name="Detter J.C."/>
            <person name="Han C."/>
            <person name="Tapia R."/>
            <person name="Land M."/>
            <person name="Hauser L."/>
            <person name="Markowitz V."/>
            <person name="Cheng J.-F."/>
            <person name="Hugenholtz P."/>
            <person name="Woyke T."/>
            <person name="Wu D."/>
            <person name="Spring S."/>
            <person name="Pukall R."/>
            <person name="Steenblock K."/>
            <person name="Schneider S."/>
            <person name="Klenk H.-P."/>
            <person name="Eisen J.A."/>
        </authorList>
    </citation>
    <scope>NUCLEOTIDE SEQUENCE [LARGE SCALE GENOMIC DNA]</scope>
    <source>
        <strain evidence="3">DSM 15567 / CIP 107919 / 50-1 BON</strain>
    </source>
</reference>
<dbReference type="RefSeq" id="WP_013782105.1">
    <property type="nucleotide sequence ID" value="NC_015520.1"/>
</dbReference>
<dbReference type="AlphaFoldDB" id="F3ZXK1"/>
<protein>
    <recommendedName>
        <fullName evidence="4">DUF2325 domain-containing protein</fullName>
    </recommendedName>
</protein>
<evidence type="ECO:0008006" key="4">
    <source>
        <dbReference type="Google" id="ProtNLM"/>
    </source>
</evidence>
<evidence type="ECO:0000313" key="2">
    <source>
        <dbReference type="EMBL" id="AEE97682.1"/>
    </source>
</evidence>
<dbReference type="HOGENOM" id="CLU_516453_0_0_9"/>